<keyword evidence="3" id="KW-1185">Reference proteome</keyword>
<reference evidence="2 3" key="1">
    <citation type="journal article" date="2022" name="Nat. Ecol. Evol.">
        <title>A masculinizing supergene underlies an exaggerated male reproductive morph in a spider.</title>
        <authorList>
            <person name="Hendrickx F."/>
            <person name="De Corte Z."/>
            <person name="Sonet G."/>
            <person name="Van Belleghem S.M."/>
            <person name="Kostlbacher S."/>
            <person name="Vangestel C."/>
        </authorList>
    </citation>
    <scope>NUCLEOTIDE SEQUENCE [LARGE SCALE GENOMIC DNA]</scope>
    <source>
        <strain evidence="2">W744_W776</strain>
    </source>
</reference>
<evidence type="ECO:0000256" key="1">
    <source>
        <dbReference type="SAM" id="MobiDB-lite"/>
    </source>
</evidence>
<protein>
    <submittedName>
        <fullName evidence="2">Uncharacterized protein</fullName>
    </submittedName>
</protein>
<comment type="caution">
    <text evidence="2">The sequence shown here is derived from an EMBL/GenBank/DDBJ whole genome shotgun (WGS) entry which is preliminary data.</text>
</comment>
<evidence type="ECO:0000313" key="2">
    <source>
        <dbReference type="EMBL" id="KAG8201322.1"/>
    </source>
</evidence>
<gene>
    <name evidence="2" type="ORF">JTE90_016799</name>
</gene>
<feature type="region of interest" description="Disordered" evidence="1">
    <location>
        <begin position="1"/>
        <end position="47"/>
    </location>
</feature>
<feature type="compositionally biased region" description="Polar residues" evidence="1">
    <location>
        <begin position="22"/>
        <end position="47"/>
    </location>
</feature>
<feature type="compositionally biased region" description="Basic and acidic residues" evidence="1">
    <location>
        <begin position="1"/>
        <end position="21"/>
    </location>
</feature>
<dbReference type="EMBL" id="JAFNEN010000006">
    <property type="protein sequence ID" value="KAG8201322.1"/>
    <property type="molecule type" value="Genomic_DNA"/>
</dbReference>
<accession>A0AAV6VXJ4</accession>
<organism evidence="2 3">
    <name type="scientific">Oedothorax gibbosus</name>
    <dbReference type="NCBI Taxonomy" id="931172"/>
    <lineage>
        <taxon>Eukaryota</taxon>
        <taxon>Metazoa</taxon>
        <taxon>Ecdysozoa</taxon>
        <taxon>Arthropoda</taxon>
        <taxon>Chelicerata</taxon>
        <taxon>Arachnida</taxon>
        <taxon>Araneae</taxon>
        <taxon>Araneomorphae</taxon>
        <taxon>Entelegynae</taxon>
        <taxon>Araneoidea</taxon>
        <taxon>Linyphiidae</taxon>
        <taxon>Erigoninae</taxon>
        <taxon>Oedothorax</taxon>
    </lineage>
</organism>
<dbReference type="Proteomes" id="UP000827092">
    <property type="component" value="Unassembled WGS sequence"/>
</dbReference>
<name>A0AAV6VXJ4_9ARAC</name>
<sequence>MSQLTRIDKLTGHFSKNEKQKAPNTVPQSNTLNSHTPSSISDQNQTYDYQNRLATVPTGTAQNPTKTAQQLLRTKLSLVCFCIF</sequence>
<dbReference type="AlphaFoldDB" id="A0AAV6VXJ4"/>
<proteinExistence type="predicted"/>
<evidence type="ECO:0000313" key="3">
    <source>
        <dbReference type="Proteomes" id="UP000827092"/>
    </source>
</evidence>